<keyword evidence="1" id="KW-0472">Membrane</keyword>
<feature type="transmembrane region" description="Helical" evidence="1">
    <location>
        <begin position="6"/>
        <end position="23"/>
    </location>
</feature>
<organism evidence="2 3">
    <name type="scientific">Undibacter mobilis</name>
    <dbReference type="NCBI Taxonomy" id="2292256"/>
    <lineage>
        <taxon>Bacteria</taxon>
        <taxon>Pseudomonadati</taxon>
        <taxon>Pseudomonadota</taxon>
        <taxon>Alphaproteobacteria</taxon>
        <taxon>Hyphomicrobiales</taxon>
        <taxon>Nitrobacteraceae</taxon>
        <taxon>Undibacter</taxon>
    </lineage>
</organism>
<comment type="caution">
    <text evidence="2">The sequence shown here is derived from an EMBL/GenBank/DDBJ whole genome shotgun (WGS) entry which is preliminary data.</text>
</comment>
<protein>
    <submittedName>
        <fullName evidence="2">Uncharacterized protein</fullName>
    </submittedName>
</protein>
<sequence>MIKFLLRTLGLFGLAAAFVLVIYDGTKSIAGNRLFLTSVGDLWTLLSPKSLAGLKPLLSPYAGGVLWDPVTVTFLSWPSWAVLGVLAILFMLLGRPRRPLIGYAR</sequence>
<dbReference type="RefSeq" id="WP_115515942.1">
    <property type="nucleotide sequence ID" value="NZ_QRGO01000001.1"/>
</dbReference>
<evidence type="ECO:0000313" key="2">
    <source>
        <dbReference type="EMBL" id="RDV03916.1"/>
    </source>
</evidence>
<proteinExistence type="predicted"/>
<gene>
    <name evidence="2" type="ORF">DXH78_04540</name>
</gene>
<evidence type="ECO:0000256" key="1">
    <source>
        <dbReference type="SAM" id="Phobius"/>
    </source>
</evidence>
<dbReference type="EMBL" id="QRGO01000001">
    <property type="protein sequence ID" value="RDV03916.1"/>
    <property type="molecule type" value="Genomic_DNA"/>
</dbReference>
<dbReference type="OrthoDB" id="8139648at2"/>
<accession>A0A371B8J1</accession>
<evidence type="ECO:0000313" key="3">
    <source>
        <dbReference type="Proteomes" id="UP000263993"/>
    </source>
</evidence>
<dbReference type="AlphaFoldDB" id="A0A371B8J1"/>
<name>A0A371B8J1_9BRAD</name>
<reference evidence="3" key="1">
    <citation type="submission" date="2018-08" db="EMBL/GenBank/DDBJ databases">
        <authorList>
            <person name="Kim S.-J."/>
            <person name="Jung G.-Y."/>
        </authorList>
    </citation>
    <scope>NUCLEOTIDE SEQUENCE [LARGE SCALE GENOMIC DNA]</scope>
    <source>
        <strain evidence="3">GY_H</strain>
    </source>
</reference>
<dbReference type="Proteomes" id="UP000263993">
    <property type="component" value="Unassembled WGS sequence"/>
</dbReference>
<keyword evidence="1" id="KW-0812">Transmembrane</keyword>
<feature type="transmembrane region" description="Helical" evidence="1">
    <location>
        <begin position="74"/>
        <end position="93"/>
    </location>
</feature>
<keyword evidence="1" id="KW-1133">Transmembrane helix</keyword>
<keyword evidence="3" id="KW-1185">Reference proteome</keyword>